<dbReference type="InterPro" id="IPR012340">
    <property type="entry name" value="NA-bd_OB-fold"/>
</dbReference>
<comment type="subcellular location">
    <subcellularLocation>
        <location evidence="2 8">Cytoplasm</location>
    </subcellularLocation>
</comment>
<dbReference type="InterPro" id="IPR013223">
    <property type="entry name" value="RNase_B_OB_dom"/>
</dbReference>
<evidence type="ECO:0000259" key="9">
    <source>
        <dbReference type="PROSITE" id="PS50126"/>
    </source>
</evidence>
<dbReference type="InterPro" id="IPR050180">
    <property type="entry name" value="RNR_Ribonuclease"/>
</dbReference>
<dbReference type="Pfam" id="PF00575">
    <property type="entry name" value="S1"/>
    <property type="match status" value="1"/>
</dbReference>
<dbReference type="InterPro" id="IPR003029">
    <property type="entry name" value="S1_domain"/>
</dbReference>
<dbReference type="PANTHER" id="PTHR23355">
    <property type="entry name" value="RIBONUCLEASE"/>
    <property type="match status" value="1"/>
</dbReference>
<dbReference type="NCBIfam" id="TIGR02063">
    <property type="entry name" value="RNase_R"/>
    <property type="match status" value="1"/>
</dbReference>
<name>A0ABT2LWC7_9FIRM</name>
<evidence type="ECO:0000256" key="2">
    <source>
        <dbReference type="ARBA" id="ARBA00004496"/>
    </source>
</evidence>
<dbReference type="Pfam" id="PF08206">
    <property type="entry name" value="OB_RNB"/>
    <property type="match status" value="1"/>
</dbReference>
<dbReference type="EMBL" id="JAODBU010000002">
    <property type="protein sequence ID" value="MCT7397596.1"/>
    <property type="molecule type" value="Genomic_DNA"/>
</dbReference>
<keyword evidence="5 8" id="KW-0378">Hydrolase</keyword>
<dbReference type="SUPFAM" id="SSF50249">
    <property type="entry name" value="Nucleic acid-binding proteins"/>
    <property type="match status" value="4"/>
</dbReference>
<dbReference type="InterPro" id="IPR011129">
    <property type="entry name" value="CSD"/>
</dbReference>
<dbReference type="RefSeq" id="WP_022089295.1">
    <property type="nucleotide sequence ID" value="NZ_JAODBU010000002.1"/>
</dbReference>
<dbReference type="PANTHER" id="PTHR23355:SF9">
    <property type="entry name" value="DIS3-LIKE EXONUCLEASE 2"/>
    <property type="match status" value="1"/>
</dbReference>
<dbReference type="NCBIfam" id="TIGR00358">
    <property type="entry name" value="3_prime_RNase"/>
    <property type="match status" value="1"/>
</dbReference>
<keyword evidence="7 8" id="KW-0694">RNA-binding</keyword>
<dbReference type="Pfam" id="PF17876">
    <property type="entry name" value="CSD2"/>
    <property type="match status" value="1"/>
</dbReference>
<comment type="function">
    <text evidence="8">3'-5' exoribonuclease that releases 5'-nucleoside monophosphates and is involved in maturation of structured RNAs.</text>
</comment>
<evidence type="ECO:0000256" key="1">
    <source>
        <dbReference type="ARBA" id="ARBA00001849"/>
    </source>
</evidence>
<dbReference type="InterPro" id="IPR001900">
    <property type="entry name" value="RNase_II/R"/>
</dbReference>
<dbReference type="EC" id="3.1.13.1" evidence="8"/>
<reference evidence="10" key="1">
    <citation type="submission" date="2022-09" db="EMBL/GenBank/DDBJ databases">
        <title>Eubacterium sp. LFL-14 isolated from human feces.</title>
        <authorList>
            <person name="Liu F."/>
        </authorList>
    </citation>
    <scope>NUCLEOTIDE SEQUENCE</scope>
    <source>
        <strain evidence="10">LFL-14</strain>
    </source>
</reference>
<gene>
    <name evidence="8 10" type="primary">rnr</name>
    <name evidence="10" type="ORF">N5B56_00675</name>
</gene>
<evidence type="ECO:0000256" key="4">
    <source>
        <dbReference type="ARBA" id="ARBA00022722"/>
    </source>
</evidence>
<evidence type="ECO:0000256" key="7">
    <source>
        <dbReference type="ARBA" id="ARBA00022884"/>
    </source>
</evidence>
<keyword evidence="11" id="KW-1185">Reference proteome</keyword>
<proteinExistence type="inferred from homology"/>
<dbReference type="PROSITE" id="PS50126">
    <property type="entry name" value="S1"/>
    <property type="match status" value="1"/>
</dbReference>
<evidence type="ECO:0000256" key="3">
    <source>
        <dbReference type="ARBA" id="ARBA00022490"/>
    </source>
</evidence>
<comment type="catalytic activity">
    <reaction evidence="1 8">
        <text>Exonucleolytic cleavage in the 3'- to 5'-direction to yield nucleoside 5'-phosphates.</text>
        <dbReference type="EC" id="3.1.13.1"/>
    </reaction>
</comment>
<dbReference type="HAMAP" id="MF_01895">
    <property type="entry name" value="RNase_R"/>
    <property type="match status" value="1"/>
</dbReference>
<dbReference type="CDD" id="cd04471">
    <property type="entry name" value="S1_RNase_R"/>
    <property type="match status" value="1"/>
</dbReference>
<evidence type="ECO:0000313" key="11">
    <source>
        <dbReference type="Proteomes" id="UP001431199"/>
    </source>
</evidence>
<accession>A0ABT2LWC7</accession>
<dbReference type="InterPro" id="IPR011805">
    <property type="entry name" value="RNase_R"/>
</dbReference>
<dbReference type="Pfam" id="PF00773">
    <property type="entry name" value="RNB"/>
    <property type="match status" value="1"/>
</dbReference>
<organism evidence="10 11">
    <name type="scientific">Eubacterium album</name>
    <dbReference type="NCBI Taxonomy" id="2978477"/>
    <lineage>
        <taxon>Bacteria</taxon>
        <taxon>Bacillati</taxon>
        <taxon>Bacillota</taxon>
        <taxon>Clostridia</taxon>
        <taxon>Eubacteriales</taxon>
        <taxon>Eubacteriaceae</taxon>
        <taxon>Eubacterium</taxon>
    </lineage>
</organism>
<comment type="caution">
    <text evidence="10">The sequence shown here is derived from an EMBL/GenBank/DDBJ whole genome shotgun (WGS) entry which is preliminary data.</text>
</comment>
<sequence>MELINERKKIILDLMNDKNYVPMKIKELAIILNVKKEDRGLLEIVLNELINEGKISVSKRGKYSIAKETLVTGIFTAHEKGYGFVTVEGEEEDYFIPAANVNNAFHHDTVLVAVLPEDKTKNDGTRKRRKEGKIVKIISHEITEVVGLFEKSKNFGYVLPDNQKIVKDIYIPLKASMGAVNGHKVVAKITDYGKEGRKPEGKIVEIIGHVNDPGVDILSIVKAYDIPTEFPEDVMEQIENIPDYVREEEKNGRKDIRNWQTVTIDGEDAKDLDDAITISKKNGVYTLGVHIADVSNYVTENSPLDKEARKRATSVYLVDRVIPMLPHKLSNGICSLNQGEDRLALSCIMEIDENGNIISHEIVETLINVDRRMSYTQVRDVLIGEKEACEKHKDFISMFKLMKELSDILRKKRYGRGAINFEFPECKIKLDDKGRVISIEPYERNSATKIIEDFMLMANETVAEEYYWQELPFVYRNHDKPDVEKMTQLATFINNFGYHIKMMGDEIHPKELQKLLESVEGTSEEALISRITLRSMKRAEYTPECKGHFGLSAKYYCHFTSPIRRYPDLQIHRIIKENIHGKLNEKYIRHYNTILPDITKNCSINERRADDAERDTEKLKKVEYMRSYIGEEFEGVISSVTGWGMYVELPNTIEGMVHVSNMEDDHYIYDEPTYSLVGEHTKKTYKLGQSVKVRVVHTDKMTKTIDFVLA</sequence>
<protein>
    <recommendedName>
        <fullName evidence="8">Ribonuclease R</fullName>
        <shortName evidence="8">RNase R</shortName>
        <ecNumber evidence="8">3.1.13.1</ecNumber>
    </recommendedName>
</protein>
<keyword evidence="3 8" id="KW-0963">Cytoplasm</keyword>
<feature type="domain" description="S1 motif" evidence="9">
    <location>
        <begin position="630"/>
        <end position="710"/>
    </location>
</feature>
<dbReference type="Gene3D" id="2.40.50.140">
    <property type="entry name" value="Nucleic acid-binding proteins"/>
    <property type="match status" value="3"/>
</dbReference>
<keyword evidence="4 8" id="KW-0540">Nuclease</keyword>
<keyword evidence="6 8" id="KW-0269">Exonuclease</keyword>
<dbReference type="Proteomes" id="UP001431199">
    <property type="component" value="Unassembled WGS sequence"/>
</dbReference>
<evidence type="ECO:0000256" key="5">
    <source>
        <dbReference type="ARBA" id="ARBA00022801"/>
    </source>
</evidence>
<evidence type="ECO:0000313" key="10">
    <source>
        <dbReference type="EMBL" id="MCT7397596.1"/>
    </source>
</evidence>
<dbReference type="SMART" id="SM00316">
    <property type="entry name" value="S1"/>
    <property type="match status" value="2"/>
</dbReference>
<dbReference type="InterPro" id="IPR040476">
    <property type="entry name" value="CSD2"/>
</dbReference>
<dbReference type="InterPro" id="IPR004476">
    <property type="entry name" value="RNase_II/RNase_R"/>
</dbReference>
<comment type="similarity">
    <text evidence="8">Belongs to the RNR ribonuclease family. RNase R subfamily.</text>
</comment>
<dbReference type="SMART" id="SM00955">
    <property type="entry name" value="RNB"/>
    <property type="match status" value="1"/>
</dbReference>
<evidence type="ECO:0000256" key="6">
    <source>
        <dbReference type="ARBA" id="ARBA00022839"/>
    </source>
</evidence>
<evidence type="ECO:0000256" key="8">
    <source>
        <dbReference type="HAMAP-Rule" id="MF_01895"/>
    </source>
</evidence>
<dbReference type="SMART" id="SM00357">
    <property type="entry name" value="CSP"/>
    <property type="match status" value="2"/>
</dbReference>